<proteinExistence type="inferred from homology"/>
<dbReference type="InterPro" id="IPR004883">
    <property type="entry name" value="LOB"/>
</dbReference>
<dbReference type="AlphaFoldDB" id="A0AAD9ZXI2"/>
<evidence type="ECO:0000256" key="2">
    <source>
        <dbReference type="ARBA" id="ARBA00005474"/>
    </source>
</evidence>
<sequence length="96" mass="10718">MSSSKASCVACKARRKKCTPETGPQKFHKVHQIFRASNVAKIITDLDVHLCEDAVHSLVYEAEAWVRNPGYGCAAKISNLEEQLKQAEIDLYNAKK</sequence>
<evidence type="ECO:0000256" key="3">
    <source>
        <dbReference type="ARBA" id="ARBA00022473"/>
    </source>
</evidence>
<feature type="domain" description="LOB" evidence="5">
    <location>
        <begin position="1"/>
        <end position="96"/>
    </location>
</feature>
<evidence type="ECO:0000313" key="6">
    <source>
        <dbReference type="EMBL" id="KAK3194203.1"/>
    </source>
</evidence>
<accession>A0AAD9ZXI2</accession>
<evidence type="ECO:0000256" key="1">
    <source>
        <dbReference type="ARBA" id="ARBA00004123"/>
    </source>
</evidence>
<reference evidence="6" key="1">
    <citation type="journal article" date="2023" name="Plant J.">
        <title>Genome sequences and population genomics provide insights into the demographic history, inbreeding, and mutation load of two 'living fossil' tree species of Dipteronia.</title>
        <authorList>
            <person name="Feng Y."/>
            <person name="Comes H.P."/>
            <person name="Chen J."/>
            <person name="Zhu S."/>
            <person name="Lu R."/>
            <person name="Zhang X."/>
            <person name="Li P."/>
            <person name="Qiu J."/>
            <person name="Olsen K.M."/>
            <person name="Qiu Y."/>
        </authorList>
    </citation>
    <scope>NUCLEOTIDE SEQUENCE</scope>
    <source>
        <strain evidence="6">NBL</strain>
    </source>
</reference>
<comment type="similarity">
    <text evidence="2">Belongs to the LOB domain-containing protein family.</text>
</comment>
<dbReference type="Pfam" id="PF03195">
    <property type="entry name" value="LOB"/>
    <property type="match status" value="1"/>
</dbReference>
<dbReference type="PROSITE" id="PS50891">
    <property type="entry name" value="LOB"/>
    <property type="match status" value="1"/>
</dbReference>
<keyword evidence="3" id="KW-0217">Developmental protein</keyword>
<dbReference type="Proteomes" id="UP001281410">
    <property type="component" value="Unassembled WGS sequence"/>
</dbReference>
<keyword evidence="7" id="KW-1185">Reference proteome</keyword>
<organism evidence="6 7">
    <name type="scientific">Dipteronia sinensis</name>
    <dbReference type="NCBI Taxonomy" id="43782"/>
    <lineage>
        <taxon>Eukaryota</taxon>
        <taxon>Viridiplantae</taxon>
        <taxon>Streptophyta</taxon>
        <taxon>Embryophyta</taxon>
        <taxon>Tracheophyta</taxon>
        <taxon>Spermatophyta</taxon>
        <taxon>Magnoliopsida</taxon>
        <taxon>eudicotyledons</taxon>
        <taxon>Gunneridae</taxon>
        <taxon>Pentapetalae</taxon>
        <taxon>rosids</taxon>
        <taxon>malvids</taxon>
        <taxon>Sapindales</taxon>
        <taxon>Sapindaceae</taxon>
        <taxon>Hippocastanoideae</taxon>
        <taxon>Acereae</taxon>
        <taxon>Dipteronia</taxon>
    </lineage>
</organism>
<dbReference type="PANTHER" id="PTHR31301:SF83">
    <property type="entry name" value="PROTEIN ASYMMETRIC LEAVES 2"/>
    <property type="match status" value="1"/>
</dbReference>
<dbReference type="GO" id="GO:0005634">
    <property type="term" value="C:nucleus"/>
    <property type="evidence" value="ECO:0007669"/>
    <property type="project" value="UniProtKB-SubCell"/>
</dbReference>
<keyword evidence="4" id="KW-0539">Nucleus</keyword>
<evidence type="ECO:0000313" key="7">
    <source>
        <dbReference type="Proteomes" id="UP001281410"/>
    </source>
</evidence>
<evidence type="ECO:0000256" key="4">
    <source>
        <dbReference type="ARBA" id="ARBA00023242"/>
    </source>
</evidence>
<gene>
    <name evidence="6" type="ORF">Dsin_025513</name>
</gene>
<name>A0AAD9ZXI2_9ROSI</name>
<comment type="subcellular location">
    <subcellularLocation>
        <location evidence="1">Nucleus</location>
    </subcellularLocation>
</comment>
<dbReference type="EMBL" id="JANJYJ010000008">
    <property type="protein sequence ID" value="KAK3194203.1"/>
    <property type="molecule type" value="Genomic_DNA"/>
</dbReference>
<protein>
    <recommendedName>
        <fullName evidence="5">LOB domain-containing protein</fullName>
    </recommendedName>
</protein>
<dbReference type="PANTHER" id="PTHR31301">
    <property type="entry name" value="LOB DOMAIN-CONTAINING PROTEIN 4-RELATED"/>
    <property type="match status" value="1"/>
</dbReference>
<comment type="caution">
    <text evidence="6">The sequence shown here is derived from an EMBL/GenBank/DDBJ whole genome shotgun (WGS) entry which is preliminary data.</text>
</comment>
<evidence type="ECO:0000259" key="5">
    <source>
        <dbReference type="PROSITE" id="PS50891"/>
    </source>
</evidence>